<accession>A0ACC0AYQ4</accession>
<evidence type="ECO:0000313" key="2">
    <source>
        <dbReference type="Proteomes" id="UP001060085"/>
    </source>
</evidence>
<dbReference type="EMBL" id="CM044705">
    <property type="protein sequence ID" value="KAI5664568.1"/>
    <property type="molecule type" value="Genomic_DNA"/>
</dbReference>
<dbReference type="Proteomes" id="UP001060085">
    <property type="component" value="Linkage Group LG05"/>
</dbReference>
<comment type="caution">
    <text evidence="1">The sequence shown here is derived from an EMBL/GenBank/DDBJ whole genome shotgun (WGS) entry which is preliminary data.</text>
</comment>
<organism evidence="1 2">
    <name type="scientific">Catharanthus roseus</name>
    <name type="common">Madagascar periwinkle</name>
    <name type="synonym">Vinca rosea</name>
    <dbReference type="NCBI Taxonomy" id="4058"/>
    <lineage>
        <taxon>Eukaryota</taxon>
        <taxon>Viridiplantae</taxon>
        <taxon>Streptophyta</taxon>
        <taxon>Embryophyta</taxon>
        <taxon>Tracheophyta</taxon>
        <taxon>Spermatophyta</taxon>
        <taxon>Magnoliopsida</taxon>
        <taxon>eudicotyledons</taxon>
        <taxon>Gunneridae</taxon>
        <taxon>Pentapetalae</taxon>
        <taxon>asterids</taxon>
        <taxon>lamiids</taxon>
        <taxon>Gentianales</taxon>
        <taxon>Apocynaceae</taxon>
        <taxon>Rauvolfioideae</taxon>
        <taxon>Vinceae</taxon>
        <taxon>Catharanthinae</taxon>
        <taxon>Catharanthus</taxon>
    </lineage>
</organism>
<sequence length="100" mass="11113">MNHKSRVKTRGTTKSQNPYRPSPFQIVKESRGKRNLGADFGGMSDSNPPPSLLFTAAALSPGLEYTEVLLVGIPWGFKCSIWSGEGAFKAWKAWKQKFTH</sequence>
<name>A0ACC0AYQ4_CATRO</name>
<reference evidence="2" key="1">
    <citation type="journal article" date="2023" name="Nat. Plants">
        <title>Single-cell RNA sequencing provides a high-resolution roadmap for understanding the multicellular compartmentation of specialized metabolism.</title>
        <authorList>
            <person name="Sun S."/>
            <person name="Shen X."/>
            <person name="Li Y."/>
            <person name="Li Y."/>
            <person name="Wang S."/>
            <person name="Li R."/>
            <person name="Zhang H."/>
            <person name="Shen G."/>
            <person name="Guo B."/>
            <person name="Wei J."/>
            <person name="Xu J."/>
            <person name="St-Pierre B."/>
            <person name="Chen S."/>
            <person name="Sun C."/>
        </authorList>
    </citation>
    <scope>NUCLEOTIDE SEQUENCE [LARGE SCALE GENOMIC DNA]</scope>
</reference>
<keyword evidence="2" id="KW-1185">Reference proteome</keyword>
<gene>
    <name evidence="1" type="ORF">M9H77_23891</name>
</gene>
<evidence type="ECO:0000313" key="1">
    <source>
        <dbReference type="EMBL" id="KAI5664568.1"/>
    </source>
</evidence>
<protein>
    <submittedName>
        <fullName evidence="1">Uncharacterized protein</fullName>
    </submittedName>
</protein>
<proteinExistence type="predicted"/>